<feature type="transmembrane region" description="Helical" evidence="1">
    <location>
        <begin position="178"/>
        <end position="202"/>
    </location>
</feature>
<keyword evidence="4" id="KW-1185">Reference proteome</keyword>
<feature type="transmembrane region" description="Helical" evidence="1">
    <location>
        <begin position="45"/>
        <end position="63"/>
    </location>
</feature>
<organism evidence="3 4">
    <name type="scientific">Natrarchaeobius chitinivorans</name>
    <dbReference type="NCBI Taxonomy" id="1679083"/>
    <lineage>
        <taxon>Archaea</taxon>
        <taxon>Methanobacteriati</taxon>
        <taxon>Methanobacteriota</taxon>
        <taxon>Stenosarchaea group</taxon>
        <taxon>Halobacteria</taxon>
        <taxon>Halobacteriales</taxon>
        <taxon>Natrialbaceae</taxon>
        <taxon>Natrarchaeobius</taxon>
    </lineage>
</organism>
<sequence>MSFLRSNVERSLRGVILLLAVGLSMWIIIFAYSGEFIPRQQHANIVLGLGLSVYYFNNAHTLLQRDTLELRERISLGVSLAFAVAILALTAYVHLNYYRWLESGRLLVYTDLDLLIGIGIITVVIDATFRKYGTILGLVILFVIGYGYFGQYFPGVLGHSGLTVEQIIRRQTINLTGIYGFLLQVGATWIAIFIIFAGLVEGHRGFDFILDLGERLAKRSKNAVVQTAVVSSMIMGTMMGSSASNVATTGSFTIPLMKDRGVPPKLAGAIESVASTGGQILPPIMGTAAFIMADIINVPFAEIAIAGLVPAALFYLSVVLSIHFIMVKKDIIGSSGIEFEESEESVTSRRELAITGIQYVVPLAVLVYVLMIQQVSPMAAGISSIGALLVTRFVFLTPQRQTKQFVTDTVDGLEKGGKNLAPFMAILASLGIVINIITVTGLAQRIATQLIAISGGQLLVFLVLAMIVSLLFGLGMPTPAAYVLVATILAPELVSLGVPQLSAHLFVFYFALLSAITPPVALAVAIACNISHTDFLATTKQALVIGGVAFIIPYIFVFNDEIIFLSVSETVPTLLILVVAIWMLTSAIVGHNGLGRISPVERGIGVFVFGLLAFQASLLTITLGLGIFLVATIAVQKREQIL</sequence>
<feature type="transmembrane region" description="Helical" evidence="1">
    <location>
        <begin position="507"/>
        <end position="530"/>
    </location>
</feature>
<dbReference type="AlphaFoldDB" id="A0A3N6MEG9"/>
<dbReference type="PANTHER" id="PTHR43849">
    <property type="entry name" value="BLL3936 PROTEIN"/>
    <property type="match status" value="1"/>
</dbReference>
<name>A0A3N6MEG9_NATCH</name>
<keyword evidence="1" id="KW-1133">Transmembrane helix</keyword>
<dbReference type="InterPro" id="IPR011853">
    <property type="entry name" value="TRAP_DctM-Dct_fused"/>
</dbReference>
<feature type="transmembrane region" description="Helical" evidence="1">
    <location>
        <begin position="303"/>
        <end position="325"/>
    </location>
</feature>
<feature type="transmembrane region" description="Helical" evidence="1">
    <location>
        <begin position="12"/>
        <end position="33"/>
    </location>
</feature>
<feature type="transmembrane region" description="Helical" evidence="1">
    <location>
        <begin position="106"/>
        <end position="125"/>
    </location>
</feature>
<evidence type="ECO:0000313" key="3">
    <source>
        <dbReference type="EMBL" id="RQH02374.1"/>
    </source>
</evidence>
<dbReference type="EMBL" id="REFZ01000002">
    <property type="protein sequence ID" value="RQH02374.1"/>
    <property type="molecule type" value="Genomic_DNA"/>
</dbReference>
<feature type="transmembrane region" description="Helical" evidence="1">
    <location>
        <begin position="423"/>
        <end position="444"/>
    </location>
</feature>
<reference evidence="3 4" key="1">
    <citation type="submission" date="2018-10" db="EMBL/GenBank/DDBJ databases">
        <title>Natrarchaeobius chitinivorans gen. nov., sp. nov., and Natrarchaeobius haloalkaliphilus sp. nov., alkaliphilic, chitin-utilizing haloarchaea from hypersaline alkaline lakes.</title>
        <authorList>
            <person name="Sorokin D.Y."/>
            <person name="Elcheninov A.G."/>
            <person name="Kostrikina N.A."/>
            <person name="Bale N.J."/>
            <person name="Sinninghe Damste J.S."/>
            <person name="Khijniak T.V."/>
            <person name="Kublanov I.V."/>
            <person name="Toshchakov S.V."/>
        </authorList>
    </citation>
    <scope>NUCLEOTIDE SEQUENCE [LARGE SCALE GENOMIC DNA]</scope>
    <source>
        <strain evidence="3 4">AArcht7</strain>
    </source>
</reference>
<evidence type="ECO:0000313" key="4">
    <source>
        <dbReference type="Proteomes" id="UP000281431"/>
    </source>
</evidence>
<evidence type="ECO:0000256" key="1">
    <source>
        <dbReference type="SAM" id="Phobius"/>
    </source>
</evidence>
<feature type="transmembrane region" description="Helical" evidence="1">
    <location>
        <begin position="450"/>
        <end position="474"/>
    </location>
</feature>
<proteinExistence type="predicted"/>
<feature type="transmembrane region" description="Helical" evidence="1">
    <location>
        <begin position="132"/>
        <end position="149"/>
    </location>
</feature>
<evidence type="ECO:0000259" key="2">
    <source>
        <dbReference type="Pfam" id="PF06808"/>
    </source>
</evidence>
<feature type="transmembrane region" description="Helical" evidence="1">
    <location>
        <begin position="352"/>
        <end position="372"/>
    </location>
</feature>
<dbReference type="InterPro" id="IPR010656">
    <property type="entry name" value="DctM"/>
</dbReference>
<feature type="transmembrane region" description="Helical" evidence="1">
    <location>
        <begin position="606"/>
        <end position="635"/>
    </location>
</feature>
<feature type="transmembrane region" description="Helical" evidence="1">
    <location>
        <begin position="542"/>
        <end position="559"/>
    </location>
</feature>
<feature type="transmembrane region" description="Helical" evidence="1">
    <location>
        <begin position="481"/>
        <end position="501"/>
    </location>
</feature>
<accession>A0A3N6MEG9</accession>
<gene>
    <name evidence="3" type="ORF">EA472_03470</name>
</gene>
<dbReference type="Pfam" id="PF06808">
    <property type="entry name" value="DctM"/>
    <property type="match status" value="1"/>
</dbReference>
<protein>
    <submittedName>
        <fullName evidence="3">TRAP transporter fused permease subunit</fullName>
    </submittedName>
</protein>
<comment type="caution">
    <text evidence="3">The sequence shown here is derived from an EMBL/GenBank/DDBJ whole genome shotgun (WGS) entry which is preliminary data.</text>
</comment>
<feature type="transmembrane region" description="Helical" evidence="1">
    <location>
        <begin position="378"/>
        <end position="395"/>
    </location>
</feature>
<dbReference type="NCBIfam" id="TIGR02123">
    <property type="entry name" value="TRAP_fused"/>
    <property type="match status" value="1"/>
</dbReference>
<feature type="transmembrane region" description="Helical" evidence="1">
    <location>
        <begin position="75"/>
        <end position="94"/>
    </location>
</feature>
<dbReference type="PANTHER" id="PTHR43849:SF2">
    <property type="entry name" value="BLL3936 PROTEIN"/>
    <property type="match status" value="1"/>
</dbReference>
<dbReference type="Proteomes" id="UP000281431">
    <property type="component" value="Unassembled WGS sequence"/>
</dbReference>
<keyword evidence="1" id="KW-0472">Membrane</keyword>
<feature type="domain" description="TRAP C4-dicarboxylate transport system permease DctM subunit" evidence="2">
    <location>
        <begin position="127"/>
        <end position="567"/>
    </location>
</feature>
<keyword evidence="1" id="KW-0812">Transmembrane</keyword>
<feature type="transmembrane region" description="Helical" evidence="1">
    <location>
        <begin position="571"/>
        <end position="594"/>
    </location>
</feature>